<protein>
    <submittedName>
        <fullName evidence="1">Uncharacterized protein</fullName>
    </submittedName>
</protein>
<accession>A0ABR7MGC8</accession>
<dbReference type="Proteomes" id="UP000622017">
    <property type="component" value="Unassembled WGS sequence"/>
</dbReference>
<organism evidence="1 2">
    <name type="scientific">Hymenobacter citatus</name>
    <dbReference type="NCBI Taxonomy" id="2763506"/>
    <lineage>
        <taxon>Bacteria</taxon>
        <taxon>Pseudomonadati</taxon>
        <taxon>Bacteroidota</taxon>
        <taxon>Cytophagia</taxon>
        <taxon>Cytophagales</taxon>
        <taxon>Hymenobacteraceae</taxon>
        <taxon>Hymenobacter</taxon>
    </lineage>
</organism>
<evidence type="ECO:0000313" key="2">
    <source>
        <dbReference type="Proteomes" id="UP000622017"/>
    </source>
</evidence>
<comment type="caution">
    <text evidence="1">The sequence shown here is derived from an EMBL/GenBank/DDBJ whole genome shotgun (WGS) entry which is preliminary data.</text>
</comment>
<dbReference type="RefSeq" id="WP_187318444.1">
    <property type="nucleotide sequence ID" value="NZ_JACSCY010000003.1"/>
</dbReference>
<dbReference type="EMBL" id="JACSCY010000003">
    <property type="protein sequence ID" value="MBC6610129.1"/>
    <property type="molecule type" value="Genomic_DNA"/>
</dbReference>
<name>A0ABR7MGC8_9BACT</name>
<evidence type="ECO:0000313" key="1">
    <source>
        <dbReference type="EMBL" id="MBC6610129.1"/>
    </source>
</evidence>
<keyword evidence="2" id="KW-1185">Reference proteome</keyword>
<gene>
    <name evidence="1" type="ORF">H8B15_04310</name>
</gene>
<sequence>MIPAHKKKELIAFIEKLEDENVLTQIQALLVKAKTDALASSTTPVAGQPKPQLPKE</sequence>
<reference evidence="1 2" key="1">
    <citation type="submission" date="2020-08" db="EMBL/GenBank/DDBJ databases">
        <title>Hymenobacter sp.</title>
        <authorList>
            <person name="Kim M.K."/>
        </authorList>
    </citation>
    <scope>NUCLEOTIDE SEQUENCE [LARGE SCALE GENOMIC DNA]</scope>
    <source>
        <strain evidence="1 2">BT507</strain>
    </source>
</reference>
<proteinExistence type="predicted"/>